<keyword evidence="3" id="KW-0520">NAD</keyword>
<protein>
    <submittedName>
        <fullName evidence="7">D-isomer specific 2-hydroxyacid dehydrogenase NAD-binding protein</fullName>
    </submittedName>
</protein>
<dbReference type="PROSITE" id="PS00671">
    <property type="entry name" value="D_2_HYDROXYACID_DH_3"/>
    <property type="match status" value="1"/>
</dbReference>
<dbReference type="eggNOG" id="COG1052">
    <property type="taxonomic scope" value="Bacteria"/>
</dbReference>
<dbReference type="HOGENOM" id="CLU_019796_1_3_11"/>
<dbReference type="PANTHER" id="PTHR43761:SF1">
    <property type="entry name" value="D-ISOMER SPECIFIC 2-HYDROXYACID DEHYDROGENASE CATALYTIC DOMAIN-CONTAINING PROTEIN-RELATED"/>
    <property type="match status" value="1"/>
</dbReference>
<accession>D3F8A2</accession>
<dbReference type="InterPro" id="IPR006140">
    <property type="entry name" value="D-isomer_DH_NAD-bd"/>
</dbReference>
<dbReference type="InterPro" id="IPR029753">
    <property type="entry name" value="D-isomer_DH_CS"/>
</dbReference>
<evidence type="ECO:0000256" key="3">
    <source>
        <dbReference type="ARBA" id="ARBA00023027"/>
    </source>
</evidence>
<keyword evidence="8" id="KW-1185">Reference proteome</keyword>
<dbReference type="EMBL" id="CP001854">
    <property type="protein sequence ID" value="ADB48972.1"/>
    <property type="molecule type" value="Genomic_DNA"/>
</dbReference>
<reference evidence="8" key="2">
    <citation type="submission" date="2010-01" db="EMBL/GenBank/DDBJ databases">
        <title>The complete genome of Conexibacter woesei DSM 14684.</title>
        <authorList>
            <consortium name="US DOE Joint Genome Institute (JGI-PGF)"/>
            <person name="Lucas S."/>
            <person name="Copeland A."/>
            <person name="Lapidus A."/>
            <person name="Glavina del Rio T."/>
            <person name="Dalin E."/>
            <person name="Tice H."/>
            <person name="Bruce D."/>
            <person name="Goodwin L."/>
            <person name="Pitluck S."/>
            <person name="Kyrpides N."/>
            <person name="Mavromatis K."/>
            <person name="Ivanova N."/>
            <person name="Mikhailova N."/>
            <person name="Chertkov O."/>
            <person name="Brettin T."/>
            <person name="Detter J.C."/>
            <person name="Han C."/>
            <person name="Larimer F."/>
            <person name="Land M."/>
            <person name="Hauser L."/>
            <person name="Markowitz V."/>
            <person name="Cheng J.-F."/>
            <person name="Hugenholtz P."/>
            <person name="Woyke T."/>
            <person name="Wu D."/>
            <person name="Pukall R."/>
            <person name="Steenblock K."/>
            <person name="Schneider S."/>
            <person name="Klenk H.-P."/>
            <person name="Eisen J.A."/>
        </authorList>
    </citation>
    <scope>NUCLEOTIDE SEQUENCE [LARGE SCALE GENOMIC DNA]</scope>
    <source>
        <strain evidence="8">DSM 14684 / CIP 108061 / JCM 11494 / NBRC 100937 / ID131577</strain>
    </source>
</reference>
<dbReference type="GO" id="GO:0016616">
    <property type="term" value="F:oxidoreductase activity, acting on the CH-OH group of donors, NAD or NADP as acceptor"/>
    <property type="evidence" value="ECO:0007669"/>
    <property type="project" value="InterPro"/>
</dbReference>
<keyword evidence="2 4" id="KW-0560">Oxidoreductase</keyword>
<evidence type="ECO:0000256" key="4">
    <source>
        <dbReference type="RuleBase" id="RU003719"/>
    </source>
</evidence>
<sequence>MVLVTPHKFEDLSVEHEVLAPTGARIVEAGSPAEFRQRAPEADVLLVNAVAPIDSALIATLTRCKAIVRYGAGVDNVDVASAAAAGIQVANVLDASVEEVANHALALALALLRRLRPVHDATARGEWPTAAVHGTRRLSALTCGVVGVGRIGTATAARFEALGLRVVASDPVVTDAPWPLLPLADLLAQADVVSLHLPLTDGTRHLLGAAELEAMRPGAILVNVSRGGLVDEAALARQLQRGALGGAGLDVFEDEPIPATHPLCSSPGALLTPHIAWYTEEAARDVQRKAAQEAARVLTGRPLLSPVT</sequence>
<comment type="similarity">
    <text evidence="1 4">Belongs to the D-isomer specific 2-hydroxyacid dehydrogenase family.</text>
</comment>
<dbReference type="InterPro" id="IPR050418">
    <property type="entry name" value="D-iso_2-hydroxyacid_DH_PdxB"/>
</dbReference>
<reference evidence="7 8" key="1">
    <citation type="journal article" date="2010" name="Stand. Genomic Sci.">
        <title>Complete genome sequence of Conexibacter woesei type strain (ID131577).</title>
        <authorList>
            <person name="Pukall R."/>
            <person name="Lapidus A."/>
            <person name="Glavina Del Rio T."/>
            <person name="Copeland A."/>
            <person name="Tice H."/>
            <person name="Cheng J.-F."/>
            <person name="Lucas S."/>
            <person name="Chen F."/>
            <person name="Nolan M."/>
            <person name="Bruce D."/>
            <person name="Goodwin L."/>
            <person name="Pitluck S."/>
            <person name="Mavromatis K."/>
            <person name="Ivanova N."/>
            <person name="Ovchinnikova G."/>
            <person name="Pati A."/>
            <person name="Chen A."/>
            <person name="Palaniappan K."/>
            <person name="Land M."/>
            <person name="Hauser L."/>
            <person name="Chang Y.-J."/>
            <person name="Jeffries C.D."/>
            <person name="Chain P."/>
            <person name="Meincke L."/>
            <person name="Sims D."/>
            <person name="Brettin T."/>
            <person name="Detter J.C."/>
            <person name="Rohde M."/>
            <person name="Goeker M."/>
            <person name="Bristow J."/>
            <person name="Eisen J.A."/>
            <person name="Markowitz V."/>
            <person name="Kyrpides N.C."/>
            <person name="Klenk H.-P."/>
            <person name="Hugenholtz P."/>
        </authorList>
    </citation>
    <scope>NUCLEOTIDE SEQUENCE [LARGE SCALE GENOMIC DNA]</scope>
    <source>
        <strain evidence="8">DSM 14684 / CIP 108061 / JCM 11494 / NBRC 100937 / ID131577</strain>
    </source>
</reference>
<evidence type="ECO:0000259" key="5">
    <source>
        <dbReference type="Pfam" id="PF00389"/>
    </source>
</evidence>
<name>D3F8A2_CONWI</name>
<dbReference type="Pfam" id="PF00389">
    <property type="entry name" value="2-Hacid_dh"/>
    <property type="match status" value="1"/>
</dbReference>
<evidence type="ECO:0000256" key="2">
    <source>
        <dbReference type="ARBA" id="ARBA00023002"/>
    </source>
</evidence>
<organism evidence="7 8">
    <name type="scientific">Conexibacter woesei (strain DSM 14684 / CCUG 47730 / CIP 108061 / JCM 11494 / NBRC 100937 / ID131577)</name>
    <dbReference type="NCBI Taxonomy" id="469383"/>
    <lineage>
        <taxon>Bacteria</taxon>
        <taxon>Bacillati</taxon>
        <taxon>Actinomycetota</taxon>
        <taxon>Thermoleophilia</taxon>
        <taxon>Solirubrobacterales</taxon>
        <taxon>Conexibacteraceae</taxon>
        <taxon>Conexibacter</taxon>
    </lineage>
</organism>
<dbReference type="RefSeq" id="WP_012932025.1">
    <property type="nucleotide sequence ID" value="NC_013739.1"/>
</dbReference>
<dbReference type="PROSITE" id="PS00670">
    <property type="entry name" value="D_2_HYDROXYACID_DH_2"/>
    <property type="match status" value="1"/>
</dbReference>
<dbReference type="SUPFAM" id="SSF51735">
    <property type="entry name" value="NAD(P)-binding Rossmann-fold domains"/>
    <property type="match status" value="1"/>
</dbReference>
<dbReference type="GO" id="GO:0003714">
    <property type="term" value="F:transcription corepressor activity"/>
    <property type="evidence" value="ECO:0007669"/>
    <property type="project" value="InterPro"/>
</dbReference>
<dbReference type="OrthoDB" id="117809at2"/>
<dbReference type="AlphaFoldDB" id="D3F8A2"/>
<dbReference type="CDD" id="cd05299">
    <property type="entry name" value="CtBP_dh"/>
    <property type="match status" value="1"/>
</dbReference>
<dbReference type="InterPro" id="IPR006139">
    <property type="entry name" value="D-isomer_2_OHA_DH_cat_dom"/>
</dbReference>
<dbReference type="STRING" id="469383.Cwoe_0537"/>
<dbReference type="Gene3D" id="3.40.50.720">
    <property type="entry name" value="NAD(P)-binding Rossmann-like Domain"/>
    <property type="match status" value="2"/>
</dbReference>
<dbReference type="PANTHER" id="PTHR43761">
    <property type="entry name" value="D-ISOMER SPECIFIC 2-HYDROXYACID DEHYDROGENASE FAMILY PROTEIN (AFU_ORTHOLOGUE AFUA_1G13630)"/>
    <property type="match status" value="1"/>
</dbReference>
<dbReference type="Pfam" id="PF02826">
    <property type="entry name" value="2-Hacid_dh_C"/>
    <property type="match status" value="1"/>
</dbReference>
<proteinExistence type="inferred from homology"/>
<evidence type="ECO:0000259" key="6">
    <source>
        <dbReference type="Pfam" id="PF02826"/>
    </source>
</evidence>
<evidence type="ECO:0000256" key="1">
    <source>
        <dbReference type="ARBA" id="ARBA00005854"/>
    </source>
</evidence>
<dbReference type="InterPro" id="IPR043322">
    <property type="entry name" value="CtBP"/>
</dbReference>
<feature type="domain" description="D-isomer specific 2-hydroxyacid dehydrogenase catalytic" evidence="5">
    <location>
        <begin position="29"/>
        <end position="307"/>
    </location>
</feature>
<dbReference type="Proteomes" id="UP000008229">
    <property type="component" value="Chromosome"/>
</dbReference>
<gene>
    <name evidence="7" type="ordered locus">Cwoe_0537</name>
</gene>
<feature type="domain" description="D-isomer specific 2-hydroxyacid dehydrogenase NAD-binding" evidence="6">
    <location>
        <begin position="105"/>
        <end position="276"/>
    </location>
</feature>
<dbReference type="SUPFAM" id="SSF52283">
    <property type="entry name" value="Formate/glycerate dehydrogenase catalytic domain-like"/>
    <property type="match status" value="1"/>
</dbReference>
<evidence type="ECO:0000313" key="7">
    <source>
        <dbReference type="EMBL" id="ADB48972.1"/>
    </source>
</evidence>
<evidence type="ECO:0000313" key="8">
    <source>
        <dbReference type="Proteomes" id="UP000008229"/>
    </source>
</evidence>
<dbReference type="InterPro" id="IPR036291">
    <property type="entry name" value="NAD(P)-bd_dom_sf"/>
</dbReference>
<dbReference type="GO" id="GO:0051287">
    <property type="term" value="F:NAD binding"/>
    <property type="evidence" value="ECO:0007669"/>
    <property type="project" value="InterPro"/>
</dbReference>
<dbReference type="KEGG" id="cwo:Cwoe_0537"/>